<dbReference type="InterPro" id="IPR008530">
    <property type="entry name" value="CCDC22"/>
</dbReference>
<dbReference type="InterPro" id="IPR048348">
    <property type="entry name" value="CCDC22_CC"/>
</dbReference>
<dbReference type="OrthoDB" id="10266736at2759"/>
<dbReference type="Pfam" id="PF05667">
    <property type="entry name" value="CCDC22_CC"/>
    <property type="match status" value="1"/>
</dbReference>
<keyword evidence="2" id="KW-0175">Coiled coil</keyword>
<evidence type="ECO:0000256" key="3">
    <source>
        <dbReference type="SAM" id="MobiDB-lite"/>
    </source>
</evidence>
<protein>
    <recommendedName>
        <fullName evidence="8">Coiled-coil domain-containing protein 22 homolog</fullName>
    </recommendedName>
</protein>
<feature type="region of interest" description="Disordered" evidence="3">
    <location>
        <begin position="204"/>
        <end position="224"/>
    </location>
</feature>
<dbReference type="GO" id="GO:0097602">
    <property type="term" value="F:cullin family protein binding"/>
    <property type="evidence" value="ECO:0007669"/>
    <property type="project" value="TreeGrafter"/>
</dbReference>
<dbReference type="KEGG" id="jcu:105633130"/>
<evidence type="ECO:0000259" key="5">
    <source>
        <dbReference type="Pfam" id="PF21674"/>
    </source>
</evidence>
<dbReference type="Proteomes" id="UP000027138">
    <property type="component" value="Unassembled WGS sequence"/>
</dbReference>
<organism evidence="6 7">
    <name type="scientific">Jatropha curcas</name>
    <name type="common">Barbados nut</name>
    <dbReference type="NCBI Taxonomy" id="180498"/>
    <lineage>
        <taxon>Eukaryota</taxon>
        <taxon>Viridiplantae</taxon>
        <taxon>Streptophyta</taxon>
        <taxon>Embryophyta</taxon>
        <taxon>Tracheophyta</taxon>
        <taxon>Spermatophyta</taxon>
        <taxon>Magnoliopsida</taxon>
        <taxon>eudicotyledons</taxon>
        <taxon>Gunneridae</taxon>
        <taxon>Pentapetalae</taxon>
        <taxon>rosids</taxon>
        <taxon>fabids</taxon>
        <taxon>Malpighiales</taxon>
        <taxon>Euphorbiaceae</taxon>
        <taxon>Crotonoideae</taxon>
        <taxon>Jatropheae</taxon>
        <taxon>Jatropha</taxon>
    </lineage>
</organism>
<evidence type="ECO:0000256" key="1">
    <source>
        <dbReference type="ARBA" id="ARBA00006438"/>
    </source>
</evidence>
<evidence type="ECO:0000256" key="2">
    <source>
        <dbReference type="SAM" id="Coils"/>
    </source>
</evidence>
<evidence type="ECO:0000313" key="6">
    <source>
        <dbReference type="EMBL" id="KDP39318.1"/>
    </source>
</evidence>
<dbReference type="PANTHER" id="PTHR15668:SF4">
    <property type="entry name" value="COILED-COIL DOMAIN-CONTAINING PROTEIN 22"/>
    <property type="match status" value="1"/>
</dbReference>
<dbReference type="EMBL" id="KK914353">
    <property type="protein sequence ID" value="KDP39318.1"/>
    <property type="molecule type" value="Genomic_DNA"/>
</dbReference>
<dbReference type="STRING" id="180498.A0A067KWH4"/>
<dbReference type="AlphaFoldDB" id="A0A067KWH4"/>
<feature type="coiled-coil region" evidence="2">
    <location>
        <begin position="258"/>
        <end position="313"/>
    </location>
</feature>
<comment type="similarity">
    <text evidence="1">Belongs to the CCDC22 family.</text>
</comment>
<dbReference type="GO" id="GO:2000060">
    <property type="term" value="P:positive regulation of ubiquitin-dependent protein catabolic process"/>
    <property type="evidence" value="ECO:0007669"/>
    <property type="project" value="TreeGrafter"/>
</dbReference>
<dbReference type="Pfam" id="PF21674">
    <property type="entry name" value="CCDC22_N"/>
    <property type="match status" value="1"/>
</dbReference>
<dbReference type="InterPro" id="IPR048349">
    <property type="entry name" value="CCDC22_N"/>
</dbReference>
<name>A0A067KWH4_JATCU</name>
<sequence>MEEYEDILLKSLQNAGVSIPTDVSSMPDLNPATVVSICSQCLNLLDETASFPTSFPDSLVDKFKICTDIALAIKRLGYIGDMTYYKLLYPSEEDLYKLVRFLVERLSESSNVVKIPHLNNVKATNKINENNSMGNLEDWIEKTDSKGFDLDHPQEKLEDLSLSNVLSESSESKVEDASFGGSIPQNVIEDKLPGKVNGSFLAAEEDESGRNTFGSEETLDQKDDKHVQKVTPSEDHLCETRHETEMLQDQERVLLKEVTARTSELQKLEEEFKMLKAAAHLAFDDQYPIDFHLEQLSKHVDSRKCNIMELESEWDAFRKPLEEKKRSLEESLYADIPEAQKKLQKLREVELEKQLILSEIRRREEEQSKLSEDLDKQPRQSTRTSYIERIKEITKNSRKQDADIERILKETRDLQLESNSIQERLHRTYAVLDEIVFREAKKDPVGRQAYRLLTSIHECFEQISEKILMADRVQREVAGYEKKLTSVTSRSLNVDKLQADLDAIIKENEHLAHRQNN</sequence>
<feature type="domain" description="CCDC22 N-terminal" evidence="5">
    <location>
        <begin position="1"/>
        <end position="107"/>
    </location>
</feature>
<keyword evidence="7" id="KW-1185">Reference proteome</keyword>
<evidence type="ECO:0000259" key="4">
    <source>
        <dbReference type="Pfam" id="PF05667"/>
    </source>
</evidence>
<proteinExistence type="inferred from homology"/>
<evidence type="ECO:0000313" key="7">
    <source>
        <dbReference type="Proteomes" id="UP000027138"/>
    </source>
</evidence>
<dbReference type="PANTHER" id="PTHR15668">
    <property type="entry name" value="JM1 PROTEIN"/>
    <property type="match status" value="1"/>
</dbReference>
<reference evidence="6 7" key="1">
    <citation type="journal article" date="2014" name="PLoS ONE">
        <title>Global Analysis of Gene Expression Profiles in Physic Nut (Jatropha curcas L.) Seedlings Exposed to Salt Stress.</title>
        <authorList>
            <person name="Zhang L."/>
            <person name="Zhang C."/>
            <person name="Wu P."/>
            <person name="Chen Y."/>
            <person name="Li M."/>
            <person name="Jiang H."/>
            <person name="Wu G."/>
        </authorList>
    </citation>
    <scope>NUCLEOTIDE SEQUENCE [LARGE SCALE GENOMIC DNA]</scope>
    <source>
        <strain evidence="7">cv. GZQX0401</strain>
        <tissue evidence="6">Young leaves</tissue>
    </source>
</reference>
<accession>A0A067KWH4</accession>
<feature type="domain" description="CCDC22 coiled-coil" evidence="4">
    <location>
        <begin position="205"/>
        <end position="488"/>
    </location>
</feature>
<evidence type="ECO:0008006" key="8">
    <source>
        <dbReference type="Google" id="ProtNLM"/>
    </source>
</evidence>
<feature type="coiled-coil region" evidence="2">
    <location>
        <begin position="470"/>
        <end position="514"/>
    </location>
</feature>
<gene>
    <name evidence="6" type="ORF">JCGZ_01075</name>
</gene>